<evidence type="ECO:0000256" key="2">
    <source>
        <dbReference type="ARBA" id="ARBA00009540"/>
    </source>
</evidence>
<dbReference type="GO" id="GO:0005739">
    <property type="term" value="C:mitochondrion"/>
    <property type="evidence" value="ECO:0007669"/>
    <property type="project" value="UniProtKB-SubCell"/>
</dbReference>
<dbReference type="PANTHER" id="PTHR23354:SF62">
    <property type="entry name" value="MUSTARD, ISOFORM V"/>
    <property type="match status" value="1"/>
</dbReference>
<proteinExistence type="inferred from homology"/>
<dbReference type="Proteomes" id="UP000031668">
    <property type="component" value="Unassembled WGS sequence"/>
</dbReference>
<evidence type="ECO:0000256" key="1">
    <source>
        <dbReference type="ARBA" id="ARBA00004173"/>
    </source>
</evidence>
<dbReference type="OrthoDB" id="26679at2759"/>
<dbReference type="Pfam" id="PF07534">
    <property type="entry name" value="TLD"/>
    <property type="match status" value="1"/>
</dbReference>
<evidence type="ECO:0000313" key="7">
    <source>
        <dbReference type="Proteomes" id="UP000031668"/>
    </source>
</evidence>
<dbReference type="SMART" id="SM00584">
    <property type="entry name" value="TLDc"/>
    <property type="match status" value="1"/>
</dbReference>
<name>A0A0C2IW64_THEKT</name>
<dbReference type="AlphaFoldDB" id="A0A0C2IW64"/>
<comment type="subcellular location">
    <subcellularLocation>
        <location evidence="1">Mitochondrion</location>
    </subcellularLocation>
</comment>
<sequence>MSSHFTTKILTHPAKLGYSNDKHGTSMRTMYRNMTKFNDSPCILVVQDDQHQIFGAILSELPKVSNAYYGDGYCSLFKKIDEKDVKFYTWTQKNRYFITGDNEYFAIGSGG</sequence>
<dbReference type="PROSITE" id="PS51886">
    <property type="entry name" value="TLDC"/>
    <property type="match status" value="1"/>
</dbReference>
<evidence type="ECO:0000256" key="4">
    <source>
        <dbReference type="ARBA" id="ARBA00040604"/>
    </source>
</evidence>
<dbReference type="InterPro" id="IPR006571">
    <property type="entry name" value="TLDc_dom"/>
</dbReference>
<keyword evidence="3" id="KW-0496">Mitochondrion</keyword>
<evidence type="ECO:0000256" key="3">
    <source>
        <dbReference type="ARBA" id="ARBA00023128"/>
    </source>
</evidence>
<feature type="domain" description="TLDc" evidence="5">
    <location>
        <begin position="1"/>
        <end position="111"/>
    </location>
</feature>
<evidence type="ECO:0000259" key="5">
    <source>
        <dbReference type="PROSITE" id="PS51886"/>
    </source>
</evidence>
<protein>
    <recommendedName>
        <fullName evidence="4">Oxidation resistance protein 1</fullName>
    </recommendedName>
</protein>
<accession>A0A0C2IW64</accession>
<reference evidence="6 7" key="1">
    <citation type="journal article" date="2014" name="Genome Biol. Evol.">
        <title>The genome of the myxosporean Thelohanellus kitauei shows adaptations to nutrient acquisition within its fish host.</title>
        <authorList>
            <person name="Yang Y."/>
            <person name="Xiong J."/>
            <person name="Zhou Z."/>
            <person name="Huo F."/>
            <person name="Miao W."/>
            <person name="Ran C."/>
            <person name="Liu Y."/>
            <person name="Zhang J."/>
            <person name="Feng J."/>
            <person name="Wang M."/>
            <person name="Wang M."/>
            <person name="Wang L."/>
            <person name="Yao B."/>
        </authorList>
    </citation>
    <scope>NUCLEOTIDE SEQUENCE [LARGE SCALE GENOMIC DNA]</scope>
    <source>
        <strain evidence="6">Wuqing</strain>
    </source>
</reference>
<keyword evidence="7" id="KW-1185">Reference proteome</keyword>
<evidence type="ECO:0000313" key="6">
    <source>
        <dbReference type="EMBL" id="KII69589.1"/>
    </source>
</evidence>
<comment type="similarity">
    <text evidence="2">Belongs to the OXR1 family.</text>
</comment>
<comment type="caution">
    <text evidence="6">The sequence shown here is derived from an EMBL/GenBank/DDBJ whole genome shotgun (WGS) entry which is preliminary data.</text>
</comment>
<organism evidence="6 7">
    <name type="scientific">Thelohanellus kitauei</name>
    <name type="common">Myxosporean</name>
    <dbReference type="NCBI Taxonomy" id="669202"/>
    <lineage>
        <taxon>Eukaryota</taxon>
        <taxon>Metazoa</taxon>
        <taxon>Cnidaria</taxon>
        <taxon>Myxozoa</taxon>
        <taxon>Myxosporea</taxon>
        <taxon>Bivalvulida</taxon>
        <taxon>Platysporina</taxon>
        <taxon>Myxobolidae</taxon>
        <taxon>Thelohanellus</taxon>
    </lineage>
</organism>
<gene>
    <name evidence="6" type="ORF">RF11_16256</name>
</gene>
<dbReference type="OMA" id="ENSCFIN"/>
<dbReference type="PANTHER" id="PTHR23354">
    <property type="entry name" value="NUCLEOLAR PROTEIN 7/ESTROGEN RECEPTOR COACTIVATOR-RELATED"/>
    <property type="match status" value="1"/>
</dbReference>
<dbReference type="EMBL" id="JWZT01002352">
    <property type="protein sequence ID" value="KII69589.1"/>
    <property type="molecule type" value="Genomic_DNA"/>
</dbReference>